<gene>
    <name evidence="1" type="ORF">UFOVP117_111</name>
</gene>
<protein>
    <recommendedName>
        <fullName evidence="2">Leucine-rich repeat</fullName>
    </recommendedName>
</protein>
<dbReference type="Gene3D" id="3.80.10.10">
    <property type="entry name" value="Ribonuclease Inhibitor"/>
    <property type="match status" value="1"/>
</dbReference>
<organism evidence="1">
    <name type="scientific">uncultured Caudovirales phage</name>
    <dbReference type="NCBI Taxonomy" id="2100421"/>
    <lineage>
        <taxon>Viruses</taxon>
        <taxon>Duplodnaviria</taxon>
        <taxon>Heunggongvirae</taxon>
        <taxon>Uroviricota</taxon>
        <taxon>Caudoviricetes</taxon>
        <taxon>Peduoviridae</taxon>
        <taxon>Maltschvirus</taxon>
        <taxon>Maltschvirus maltsch</taxon>
    </lineage>
</organism>
<dbReference type="EMBL" id="LR796235">
    <property type="protein sequence ID" value="CAB4129812.1"/>
    <property type="molecule type" value="Genomic_DNA"/>
</dbReference>
<dbReference type="SUPFAM" id="SSF52047">
    <property type="entry name" value="RNI-like"/>
    <property type="match status" value="1"/>
</dbReference>
<evidence type="ECO:0000313" key="1">
    <source>
        <dbReference type="EMBL" id="CAB4129812.1"/>
    </source>
</evidence>
<proteinExistence type="predicted"/>
<sequence>MKFTNILKNIILEDSRFTLLYDKLVDKGGKKPEPGKIPFDTLKTIIFADPTTRAPQSLLQNIETLTPEQMEIVKVGKYTNWILKNFLKPSFNDEMANVEVGSPEYKKAVKRYRDLYLEDLYKVTEDLKKFERFKGQLEAEQRDINKLTIDSLFDAVKDFKLEKTKGTKQEKEEAKTTYQYPGSTVAFKGPNWTVVKIEDQGELGKNAACFFGGYHEPDMGETRWCTSSPGLSYFNTYIKQGPLYVILPNDSSDLGKKSGLPVERYQWHFQSNQFMDRHDRQVNIVEMLQGKLAELKDFFKPEFAKGLAKENGKRVDIVYPESSAGKFVGLYGFKELFDNLPDDLEQLIIQTAKNIKETIALDVPESIGRFDKLQTLLLGGMVKSIPDSICNLKSVLLLSFPNNPQLTSIPSCIKDLPMLGFLNVSGSNVKLPEELKDILHEEGEGYYYVV</sequence>
<evidence type="ECO:0008006" key="2">
    <source>
        <dbReference type="Google" id="ProtNLM"/>
    </source>
</evidence>
<dbReference type="InterPro" id="IPR032675">
    <property type="entry name" value="LRR_dom_sf"/>
</dbReference>
<name>A0A6J5L8Q1_9CAUD</name>
<accession>A0A6J5L8Q1</accession>
<reference evidence="1" key="1">
    <citation type="submission" date="2020-04" db="EMBL/GenBank/DDBJ databases">
        <authorList>
            <person name="Chiriac C."/>
            <person name="Salcher M."/>
            <person name="Ghai R."/>
            <person name="Kavagutti S V."/>
        </authorList>
    </citation>
    <scope>NUCLEOTIDE SEQUENCE</scope>
</reference>